<organism evidence="8 9">
    <name type="scientific">Monosporascus ibericus</name>
    <dbReference type="NCBI Taxonomy" id="155417"/>
    <lineage>
        <taxon>Eukaryota</taxon>
        <taxon>Fungi</taxon>
        <taxon>Dikarya</taxon>
        <taxon>Ascomycota</taxon>
        <taxon>Pezizomycotina</taxon>
        <taxon>Sordariomycetes</taxon>
        <taxon>Xylariomycetidae</taxon>
        <taxon>Xylariales</taxon>
        <taxon>Xylariales incertae sedis</taxon>
        <taxon>Monosporascus</taxon>
    </lineage>
</organism>
<proteinExistence type="inferred from homology"/>
<keyword evidence="4 7" id="KW-0479">Metal-binding</keyword>
<evidence type="ECO:0008006" key="10">
    <source>
        <dbReference type="Google" id="ProtNLM"/>
    </source>
</evidence>
<dbReference type="GO" id="GO:0016705">
    <property type="term" value="F:oxidoreductase activity, acting on paired donors, with incorporation or reduction of molecular oxygen"/>
    <property type="evidence" value="ECO:0007669"/>
    <property type="project" value="InterPro"/>
</dbReference>
<evidence type="ECO:0000313" key="8">
    <source>
        <dbReference type="EMBL" id="RYO81970.1"/>
    </source>
</evidence>
<keyword evidence="6" id="KW-0503">Monooxygenase</keyword>
<dbReference type="Pfam" id="PF00067">
    <property type="entry name" value="p450"/>
    <property type="match status" value="1"/>
</dbReference>
<dbReference type="STRING" id="155417.A0A4Q4SXF4"/>
<reference evidence="8 9" key="1">
    <citation type="submission" date="2018-06" db="EMBL/GenBank/DDBJ databases">
        <title>Complete Genomes of Monosporascus.</title>
        <authorList>
            <person name="Robinson A.J."/>
            <person name="Natvig D.O."/>
        </authorList>
    </citation>
    <scope>NUCLEOTIDE SEQUENCE [LARGE SCALE GENOMIC DNA]</scope>
    <source>
        <strain evidence="8 9">CBS 110550</strain>
    </source>
</reference>
<evidence type="ECO:0000256" key="7">
    <source>
        <dbReference type="PIRSR" id="PIRSR602403-1"/>
    </source>
</evidence>
<dbReference type="EMBL" id="QJNU01000964">
    <property type="protein sequence ID" value="RYO81970.1"/>
    <property type="molecule type" value="Genomic_DNA"/>
</dbReference>
<dbReference type="GO" id="GO:0020037">
    <property type="term" value="F:heme binding"/>
    <property type="evidence" value="ECO:0007669"/>
    <property type="project" value="InterPro"/>
</dbReference>
<keyword evidence="3 7" id="KW-0349">Heme</keyword>
<gene>
    <name evidence="8" type="ORF">DL764_009686</name>
</gene>
<evidence type="ECO:0000256" key="6">
    <source>
        <dbReference type="ARBA" id="ARBA00023033"/>
    </source>
</evidence>
<dbReference type="PANTHER" id="PTHR24305:SF166">
    <property type="entry name" value="CYTOCHROME P450 12A4, MITOCHONDRIAL-RELATED"/>
    <property type="match status" value="1"/>
</dbReference>
<dbReference type="OrthoDB" id="1470350at2759"/>
<evidence type="ECO:0000313" key="9">
    <source>
        <dbReference type="Proteomes" id="UP000293360"/>
    </source>
</evidence>
<comment type="similarity">
    <text evidence="2">Belongs to the cytochrome P450 family.</text>
</comment>
<dbReference type="InterPro" id="IPR002403">
    <property type="entry name" value="Cyt_P450_E_grp-IV"/>
</dbReference>
<evidence type="ECO:0000256" key="2">
    <source>
        <dbReference type="ARBA" id="ARBA00010617"/>
    </source>
</evidence>
<dbReference type="Proteomes" id="UP000293360">
    <property type="component" value="Unassembled WGS sequence"/>
</dbReference>
<dbReference type="AlphaFoldDB" id="A0A4Q4SXF4"/>
<comment type="cofactor">
    <cofactor evidence="1 7">
        <name>heme</name>
        <dbReference type="ChEBI" id="CHEBI:30413"/>
    </cofactor>
</comment>
<evidence type="ECO:0000256" key="5">
    <source>
        <dbReference type="ARBA" id="ARBA00023004"/>
    </source>
</evidence>
<evidence type="ECO:0000256" key="4">
    <source>
        <dbReference type="ARBA" id="ARBA00022723"/>
    </source>
</evidence>
<evidence type="ECO:0000256" key="1">
    <source>
        <dbReference type="ARBA" id="ARBA00001971"/>
    </source>
</evidence>
<dbReference type="InterPro" id="IPR050121">
    <property type="entry name" value="Cytochrome_P450_monoxygenase"/>
</dbReference>
<protein>
    <recommendedName>
        <fullName evidence="10">Cytochrome P450</fullName>
    </recommendedName>
</protein>
<keyword evidence="5 7" id="KW-0408">Iron</keyword>
<keyword evidence="6" id="KW-0560">Oxidoreductase</keyword>
<dbReference type="GO" id="GO:0005506">
    <property type="term" value="F:iron ion binding"/>
    <property type="evidence" value="ECO:0007669"/>
    <property type="project" value="InterPro"/>
</dbReference>
<dbReference type="PRINTS" id="PR00385">
    <property type="entry name" value="P450"/>
</dbReference>
<sequence length="508" mass="56732">MSAQPCSRAAFGVIEDYLDNDEGRSWWNGYGKTAFFGAKGEPVAQWNRTLQHNGVFRYLDVLNIERVAVTSPDLVAEVLQRTQDFEQSGTLSLLAEPILGPGIILVNGEEHKRQRKILAPSLSTKEIRLLDPIFWEKTVELIEKLTEIVTNTAAASGFSKPISVDHYAGHVTLDGISKAALGMDFKSLKNPDSAIVHNYRGVFEPTTIFRFLAVAKMVFPSWLVESLPHSRVKEAKKAIELIHNVCRTSAQQKKALLVEKQLTTPDIISGLVRDRGVSDEDELVTHSMQMLGAGHETVGVGITWSIYEFCRSAQWQHDIRAEVRANLPSPESGDTPAKFALDAEKMPLLNAFVSESLRYWPPVGQVGRMTARDTLLKDLMIPKGTTVHVSIRAFNHDPVNWGPDAREFKPERWLRRDEFTGRLTYVPNGGALTKQALMTFIHGGRDCIGRVFARSEMLHVLAGLVGRFEFVLTDLSYMHEDEIEVSGGGFAYKPTHGIYVHARRVAGW</sequence>
<accession>A0A4Q4SXF4</accession>
<dbReference type="InterPro" id="IPR036396">
    <property type="entry name" value="Cyt_P450_sf"/>
</dbReference>
<comment type="caution">
    <text evidence="8">The sequence shown here is derived from an EMBL/GenBank/DDBJ whole genome shotgun (WGS) entry which is preliminary data.</text>
</comment>
<dbReference type="Gene3D" id="1.10.630.10">
    <property type="entry name" value="Cytochrome P450"/>
    <property type="match status" value="1"/>
</dbReference>
<name>A0A4Q4SXF4_9PEZI</name>
<dbReference type="GO" id="GO:0004497">
    <property type="term" value="F:monooxygenase activity"/>
    <property type="evidence" value="ECO:0007669"/>
    <property type="project" value="UniProtKB-KW"/>
</dbReference>
<feature type="binding site" description="axial binding residue" evidence="7">
    <location>
        <position position="447"/>
    </location>
    <ligand>
        <name>heme</name>
        <dbReference type="ChEBI" id="CHEBI:30413"/>
    </ligand>
    <ligandPart>
        <name>Fe</name>
        <dbReference type="ChEBI" id="CHEBI:18248"/>
    </ligandPart>
</feature>
<dbReference type="PRINTS" id="PR00465">
    <property type="entry name" value="EP450IV"/>
</dbReference>
<dbReference type="SUPFAM" id="SSF48264">
    <property type="entry name" value="Cytochrome P450"/>
    <property type="match status" value="1"/>
</dbReference>
<dbReference type="PANTHER" id="PTHR24305">
    <property type="entry name" value="CYTOCHROME P450"/>
    <property type="match status" value="1"/>
</dbReference>
<evidence type="ECO:0000256" key="3">
    <source>
        <dbReference type="ARBA" id="ARBA00022617"/>
    </source>
</evidence>
<dbReference type="InterPro" id="IPR001128">
    <property type="entry name" value="Cyt_P450"/>
</dbReference>
<keyword evidence="9" id="KW-1185">Reference proteome</keyword>